<accession>A0A3N4Z126</accession>
<keyword evidence="1" id="KW-0472">Membrane</keyword>
<name>A0A3N4Z126_9MICO</name>
<comment type="caution">
    <text evidence="2">The sequence shown here is derived from an EMBL/GenBank/DDBJ whole genome shotgun (WGS) entry which is preliminary data.</text>
</comment>
<protein>
    <submittedName>
        <fullName evidence="2">Uncharacterized protein</fullName>
    </submittedName>
</protein>
<proteinExistence type="predicted"/>
<gene>
    <name evidence="2" type="ORF">EDD32_1449</name>
</gene>
<keyword evidence="3" id="KW-1185">Reference proteome</keyword>
<sequence length="146" mass="15054">MVRQIIAGIVTGLLWFVTLGYLDAVRTLGIVVPEGPGPHWGALLGSLAVSGVAVWLLAGRTGHFRAAVVAGLILGLLLGLLEAGGMPLNAAAAEGWHFLLVPGVFVRGFNSVAVWTALGVTATLTTVAIRQPARSRAQGVRTSPRG</sequence>
<evidence type="ECO:0000313" key="2">
    <source>
        <dbReference type="EMBL" id="RPF26989.1"/>
    </source>
</evidence>
<feature type="transmembrane region" description="Helical" evidence="1">
    <location>
        <begin position="108"/>
        <end position="129"/>
    </location>
</feature>
<feature type="transmembrane region" description="Helical" evidence="1">
    <location>
        <begin position="40"/>
        <end position="59"/>
    </location>
</feature>
<organism evidence="2 3">
    <name type="scientific">Georgenia muralis</name>
    <dbReference type="NCBI Taxonomy" id="154117"/>
    <lineage>
        <taxon>Bacteria</taxon>
        <taxon>Bacillati</taxon>
        <taxon>Actinomycetota</taxon>
        <taxon>Actinomycetes</taxon>
        <taxon>Micrococcales</taxon>
        <taxon>Bogoriellaceae</taxon>
        <taxon>Georgenia</taxon>
    </lineage>
</organism>
<evidence type="ECO:0000256" key="1">
    <source>
        <dbReference type="SAM" id="Phobius"/>
    </source>
</evidence>
<dbReference type="Proteomes" id="UP000280726">
    <property type="component" value="Unassembled WGS sequence"/>
</dbReference>
<evidence type="ECO:0000313" key="3">
    <source>
        <dbReference type="Proteomes" id="UP000280726"/>
    </source>
</evidence>
<dbReference type="RefSeq" id="WP_123916225.1">
    <property type="nucleotide sequence ID" value="NZ_RKRA01000001.1"/>
</dbReference>
<dbReference type="EMBL" id="RKRA01000001">
    <property type="protein sequence ID" value="RPF26989.1"/>
    <property type="molecule type" value="Genomic_DNA"/>
</dbReference>
<dbReference type="AlphaFoldDB" id="A0A3N4Z126"/>
<feature type="transmembrane region" description="Helical" evidence="1">
    <location>
        <begin position="66"/>
        <end position="88"/>
    </location>
</feature>
<keyword evidence="1" id="KW-0812">Transmembrane</keyword>
<keyword evidence="1" id="KW-1133">Transmembrane helix</keyword>
<reference evidence="2 3" key="1">
    <citation type="submission" date="2018-11" db="EMBL/GenBank/DDBJ databases">
        <title>Sequencing the genomes of 1000 actinobacteria strains.</title>
        <authorList>
            <person name="Klenk H.-P."/>
        </authorList>
    </citation>
    <scope>NUCLEOTIDE SEQUENCE [LARGE SCALE GENOMIC DNA]</scope>
    <source>
        <strain evidence="2 3">DSM 14418</strain>
    </source>
</reference>